<proteinExistence type="predicted"/>
<dbReference type="InterPro" id="IPR025374">
    <property type="entry name" value="DUF4364"/>
</dbReference>
<dbReference type="Proteomes" id="UP000032431">
    <property type="component" value="Chromosome I"/>
</dbReference>
<organism evidence="1 2">
    <name type="scientific">[Clostridium] cellulosi</name>
    <dbReference type="NCBI Taxonomy" id="29343"/>
    <lineage>
        <taxon>Bacteria</taxon>
        <taxon>Bacillati</taxon>
        <taxon>Bacillota</taxon>
        <taxon>Clostridia</taxon>
        <taxon>Eubacteriales</taxon>
        <taxon>Oscillospiraceae</taxon>
        <taxon>Oscillospiraceae incertae sedis</taxon>
    </lineage>
</organism>
<dbReference type="HOGENOM" id="CLU_103675_0_0_9"/>
<evidence type="ECO:0000313" key="1">
    <source>
        <dbReference type="EMBL" id="CDZ23849.1"/>
    </source>
</evidence>
<gene>
    <name evidence="1" type="ORF">CCDG5_0720</name>
</gene>
<accession>A0A078KRX2</accession>
<dbReference type="OrthoDB" id="1863347at2"/>
<evidence type="ECO:0008006" key="3">
    <source>
        <dbReference type="Google" id="ProtNLM"/>
    </source>
</evidence>
<name>A0A078KRX2_9FIRM</name>
<keyword evidence="2" id="KW-1185">Reference proteome</keyword>
<evidence type="ECO:0000313" key="2">
    <source>
        <dbReference type="Proteomes" id="UP000032431"/>
    </source>
</evidence>
<dbReference type="PATRIC" id="fig|29343.3.peg.754"/>
<dbReference type="Pfam" id="PF14277">
    <property type="entry name" value="DUF4364"/>
    <property type="match status" value="1"/>
</dbReference>
<protein>
    <recommendedName>
        <fullName evidence="3">DUF4364 domain-containing protein</fullName>
    </recommendedName>
</protein>
<dbReference type="KEGG" id="ccel:CCDG5_0720"/>
<sequence length="198" mass="21682">MPGDGFIEGVEPGGLKDISEIKILICYLLKSVGKPLSFKSLNEIVQHDGLCNYFAFASALHELLVSGHIDIVKDGNTELYKNTSLGVETAELFERRLPASVREKAIGTAVKLLAKIKRESENRVEIEENPSGGYNVICNSYDMGDTLMSIKLLVVDRDQAELIKKQFQSAPEIVYKGVLALLTGDTKAAAELIKPAEE</sequence>
<dbReference type="EMBL" id="LM995447">
    <property type="protein sequence ID" value="CDZ23849.1"/>
    <property type="molecule type" value="Genomic_DNA"/>
</dbReference>
<dbReference type="AlphaFoldDB" id="A0A078KRX2"/>
<reference evidence="2" key="1">
    <citation type="submission" date="2014-07" db="EMBL/GenBank/DDBJ databases">
        <authorList>
            <person name="Wibberg D."/>
        </authorList>
    </citation>
    <scope>NUCLEOTIDE SEQUENCE [LARGE SCALE GENOMIC DNA]</scope>
    <source>
        <strain evidence="2">DG5</strain>
    </source>
</reference>
<dbReference type="STRING" id="29343.CCDG5_0720"/>